<organism evidence="3 4">
    <name type="scientific">Acanthamoeba castellanii (strain ATCC 30010 / Neff)</name>
    <dbReference type="NCBI Taxonomy" id="1257118"/>
    <lineage>
        <taxon>Eukaryota</taxon>
        <taxon>Amoebozoa</taxon>
        <taxon>Discosea</taxon>
        <taxon>Longamoebia</taxon>
        <taxon>Centramoebida</taxon>
        <taxon>Acanthamoebidae</taxon>
        <taxon>Acanthamoeba</taxon>
    </lineage>
</organism>
<dbReference type="GeneID" id="14918252"/>
<protein>
    <submittedName>
        <fullName evidence="3">Uncharacterized protein</fullName>
    </submittedName>
</protein>
<dbReference type="KEGG" id="acan:ACA1_063080"/>
<evidence type="ECO:0000313" key="3">
    <source>
        <dbReference type="EMBL" id="ELR17544.1"/>
    </source>
</evidence>
<sequence>MASLLLRQEQESNRKLERTKNELVKEVQRVVEESNRKQLASLTALLEQRDRKMAELVRIEVSRVIDQASEKANSTATLAVQSSTEYAETQAAAAAAKTTADSTMDDDIFSCGGTDENEEKKTSKKRKPQAERKQARLNTSTDDYMEKVRNKILNARKKRRCDDMPDSA</sequence>
<reference evidence="3 4" key="1">
    <citation type="journal article" date="2013" name="Genome Biol.">
        <title>Genome of Acanthamoeba castellanii highlights extensive lateral gene transfer and early evolution of tyrosine kinase signaling.</title>
        <authorList>
            <person name="Clarke M."/>
            <person name="Lohan A.J."/>
            <person name="Liu B."/>
            <person name="Lagkouvardos I."/>
            <person name="Roy S."/>
            <person name="Zafar N."/>
            <person name="Bertelli C."/>
            <person name="Schilde C."/>
            <person name="Kianianmomeni A."/>
            <person name="Burglin T.R."/>
            <person name="Frech C."/>
            <person name="Turcotte B."/>
            <person name="Kopec K.O."/>
            <person name="Synnott J.M."/>
            <person name="Choo C."/>
            <person name="Paponov I."/>
            <person name="Finkler A."/>
            <person name="Soon Heng Tan C."/>
            <person name="Hutchins A.P."/>
            <person name="Weinmeier T."/>
            <person name="Rattei T."/>
            <person name="Chu J.S."/>
            <person name="Gimenez G."/>
            <person name="Irimia M."/>
            <person name="Rigden D.J."/>
            <person name="Fitzpatrick D.A."/>
            <person name="Lorenzo-Morales J."/>
            <person name="Bateman A."/>
            <person name="Chiu C.H."/>
            <person name="Tang P."/>
            <person name="Hegemann P."/>
            <person name="Fromm H."/>
            <person name="Raoult D."/>
            <person name="Greub G."/>
            <person name="Miranda-Saavedra D."/>
            <person name="Chen N."/>
            <person name="Nash P."/>
            <person name="Ginger M.L."/>
            <person name="Horn M."/>
            <person name="Schaap P."/>
            <person name="Caler L."/>
            <person name="Loftus B."/>
        </authorList>
    </citation>
    <scope>NUCLEOTIDE SEQUENCE [LARGE SCALE GENOMIC DNA]</scope>
    <source>
        <strain evidence="3 4">Neff</strain>
    </source>
</reference>
<accession>L8GWF1</accession>
<dbReference type="Proteomes" id="UP000011083">
    <property type="component" value="Unassembled WGS sequence"/>
</dbReference>
<dbReference type="EMBL" id="KB007974">
    <property type="protein sequence ID" value="ELR17544.1"/>
    <property type="molecule type" value="Genomic_DNA"/>
</dbReference>
<evidence type="ECO:0000256" key="2">
    <source>
        <dbReference type="SAM" id="MobiDB-lite"/>
    </source>
</evidence>
<dbReference type="VEuPathDB" id="AmoebaDB:ACA1_063080"/>
<evidence type="ECO:0000313" key="4">
    <source>
        <dbReference type="Proteomes" id="UP000011083"/>
    </source>
</evidence>
<dbReference type="RefSeq" id="XP_004339557.1">
    <property type="nucleotide sequence ID" value="XM_004339509.1"/>
</dbReference>
<proteinExistence type="predicted"/>
<keyword evidence="1" id="KW-0175">Coiled coil</keyword>
<keyword evidence="4" id="KW-1185">Reference proteome</keyword>
<feature type="coiled-coil region" evidence="1">
    <location>
        <begin position="2"/>
        <end position="36"/>
    </location>
</feature>
<dbReference type="AlphaFoldDB" id="L8GWF1"/>
<name>L8GWF1_ACACF</name>
<feature type="region of interest" description="Disordered" evidence="2">
    <location>
        <begin position="95"/>
        <end position="144"/>
    </location>
</feature>
<evidence type="ECO:0000256" key="1">
    <source>
        <dbReference type="SAM" id="Coils"/>
    </source>
</evidence>
<gene>
    <name evidence="3" type="ORF">ACA1_063080</name>
</gene>